<keyword evidence="5" id="KW-0456">Lyase</keyword>
<dbReference type="EMBL" id="AOLO01000009">
    <property type="protein sequence ID" value="ELZ99876.1"/>
    <property type="molecule type" value="Genomic_DNA"/>
</dbReference>
<gene>
    <name evidence="5" type="primary">citE</name>
    <name evidence="5" type="ordered locus">HFX_1859</name>
    <name evidence="6" type="ORF">BM92_10015</name>
    <name evidence="7" type="ORF">C439_11093</name>
    <name evidence="8" type="ORF">E6P09_02400</name>
</gene>
<accession>I3R5P7</accession>
<evidence type="ECO:0000313" key="11">
    <source>
        <dbReference type="Proteomes" id="UP000027075"/>
    </source>
</evidence>
<dbReference type="Proteomes" id="UP000299011">
    <property type="component" value="Chromosome"/>
</dbReference>
<keyword evidence="3" id="KW-0460">Magnesium</keyword>
<dbReference type="Proteomes" id="UP000006469">
    <property type="component" value="Chromosome"/>
</dbReference>
<reference evidence="5 9" key="2">
    <citation type="journal article" date="2012" name="J. Bacteriol.">
        <title>Complete genome sequence of the metabolically versatile halophilic archaeon Haloferax mediterranei, a poly(3-hydroxybutyrate-co-3-hydroxyvalerate) producer.</title>
        <authorList>
            <person name="Han J."/>
            <person name="Zhang F."/>
            <person name="Hou J."/>
            <person name="Liu X."/>
            <person name="Li M."/>
            <person name="Liu H."/>
            <person name="Cai L."/>
            <person name="Zhang B."/>
            <person name="Chen Y."/>
            <person name="Zhou J."/>
            <person name="Hu S."/>
            <person name="Xiang H."/>
        </authorList>
    </citation>
    <scope>NUCLEOTIDE SEQUENCE [LARGE SCALE GENOMIC DNA]</scope>
    <source>
        <strain evidence="9">ATCC 33500 / DSM 1411 / JCM 8866 / NBRC 14739 / NCIMB 2177 / R-4</strain>
        <strain evidence="5">CGMCC 1.2087</strain>
    </source>
</reference>
<evidence type="ECO:0000313" key="8">
    <source>
        <dbReference type="EMBL" id="QCQ74186.1"/>
    </source>
</evidence>
<dbReference type="InterPro" id="IPR011206">
    <property type="entry name" value="Citrate_lyase_beta/mcl1/mcl2"/>
</dbReference>
<dbReference type="STRING" id="523841.HFX_1859"/>
<comment type="cofactor">
    <cofactor evidence="1">
        <name>Mg(2+)</name>
        <dbReference type="ChEBI" id="CHEBI:18420"/>
    </cofactor>
</comment>
<dbReference type="GO" id="GO:0006107">
    <property type="term" value="P:oxaloacetate metabolic process"/>
    <property type="evidence" value="ECO:0007669"/>
    <property type="project" value="TreeGrafter"/>
</dbReference>
<evidence type="ECO:0000313" key="9">
    <source>
        <dbReference type="Proteomes" id="UP000006469"/>
    </source>
</evidence>
<dbReference type="Pfam" id="PF03328">
    <property type="entry name" value="HpcH_HpaI"/>
    <property type="match status" value="1"/>
</dbReference>
<reference evidence="5" key="5">
    <citation type="submission" date="2014-05" db="EMBL/GenBank/DDBJ databases">
        <authorList>
            <person name="Wang L."/>
            <person name="Yang H."/>
            <person name="Xiang H."/>
        </authorList>
    </citation>
    <scope>NUCLEOTIDE SEQUENCE</scope>
    <source>
        <strain evidence="5">CGMCC 1.2087</strain>
    </source>
</reference>
<proteinExistence type="predicted"/>
<dbReference type="InterPro" id="IPR015813">
    <property type="entry name" value="Pyrv/PenolPyrv_kinase-like_dom"/>
</dbReference>
<reference evidence="7 10" key="3">
    <citation type="journal article" date="2014" name="PLoS Genet.">
        <title>Phylogenetically driven sequencing of extremely halophilic archaea reveals strategies for static and dynamic osmo-response.</title>
        <authorList>
            <person name="Becker E.A."/>
            <person name="Seitzer P.M."/>
            <person name="Tritt A."/>
            <person name="Larsen D."/>
            <person name="Krusor M."/>
            <person name="Yao A.I."/>
            <person name="Wu D."/>
            <person name="Madern D."/>
            <person name="Eisen J.A."/>
            <person name="Darling A.E."/>
            <person name="Facciotti M.T."/>
        </authorList>
    </citation>
    <scope>NUCLEOTIDE SEQUENCE [LARGE SCALE GENOMIC DNA]</scope>
    <source>
        <strain evidence="7">ATCC 33500</strain>
        <strain evidence="10">ATCC 33500 / DSM 1411 / JCM 8866 / NBRC 14739 / NCIMB 2177 / R-4</strain>
    </source>
</reference>
<dbReference type="eggNOG" id="arCOG00760">
    <property type="taxonomic scope" value="Archaea"/>
</dbReference>
<evidence type="ECO:0000313" key="6">
    <source>
        <dbReference type="EMBL" id="AHZ22948.1"/>
    </source>
</evidence>
<evidence type="ECO:0000259" key="4">
    <source>
        <dbReference type="Pfam" id="PF03328"/>
    </source>
</evidence>
<dbReference type="InterPro" id="IPR005000">
    <property type="entry name" value="Aldolase/citrate-lyase_domain"/>
</dbReference>
<evidence type="ECO:0000313" key="12">
    <source>
        <dbReference type="Proteomes" id="UP000299011"/>
    </source>
</evidence>
<dbReference type="Gene3D" id="3.20.20.60">
    <property type="entry name" value="Phosphoenolpyruvate-binding domains"/>
    <property type="match status" value="1"/>
</dbReference>
<dbReference type="SUPFAM" id="SSF51621">
    <property type="entry name" value="Phosphoenolpyruvate/pyruvate domain"/>
    <property type="match status" value="1"/>
</dbReference>
<dbReference type="PIRSF" id="PIRSF015582">
    <property type="entry name" value="Cit_lyase_B"/>
    <property type="match status" value="1"/>
</dbReference>
<reference evidence="8 12" key="6">
    <citation type="submission" date="2019-04" db="EMBL/GenBank/DDBJ databases">
        <title>Methylomes of two halophilic Archaea, Haloarcula marismortui and Haloferax mediterranei.</title>
        <authorList>
            <person name="DasSarma S."/>
            <person name="DasSarma P."/>
            <person name="DasSarma S."/>
            <person name="Fomenkov A."/>
            <person name="Vincze T."/>
            <person name="Anton B.P."/>
            <person name="Roberts R.J."/>
        </authorList>
    </citation>
    <scope>NUCLEOTIDE SEQUENCE [LARGE SCALE GENOMIC DNA]</scope>
    <source>
        <strain evidence="8">ATCC 33500</strain>
        <strain evidence="12">ATCC 33500 / DSM 1411 / JCM 8866 / NBRC 14739 / NCIMB 2177 / R-4</strain>
    </source>
</reference>
<evidence type="ECO:0000313" key="5">
    <source>
        <dbReference type="EMBL" id="AFK19557.1"/>
    </source>
</evidence>
<name>I3R5P7_HALMT</name>
<dbReference type="PANTHER" id="PTHR32308">
    <property type="entry name" value="LYASE BETA SUBUNIT, PUTATIVE (AFU_ORTHOLOGUE AFUA_4G13030)-RELATED"/>
    <property type="match status" value="1"/>
</dbReference>
<evidence type="ECO:0000313" key="7">
    <source>
        <dbReference type="EMBL" id="ELZ99876.1"/>
    </source>
</evidence>
<dbReference type="EMBL" id="CP039139">
    <property type="protein sequence ID" value="QCQ74186.1"/>
    <property type="molecule type" value="Genomic_DNA"/>
</dbReference>
<dbReference type="PaxDb" id="523841-HFX_1859"/>
<feature type="domain" description="HpcH/HpaI aldolase/citrate lyase" evidence="4">
    <location>
        <begin position="7"/>
        <end position="223"/>
    </location>
</feature>
<sequence length="285" mass="30613">MTDRLRRTFLYTPADDSGMMEKALGLDAADAVIFDLEDAVPAEVLPQARTNLQTVLGESSSRGIERCVRINGLQTPHWEADIEAAVTAGADTIVLPMIEQPEQTARAVTAAANADGDVPEFIVTVETPRGMFAAEKLATHASQLDAVTGFSYGIGDYARAVGATGTPAQLHEYVRNVVVSAAAVGGLDPISTVYQDFSDVEGLREHAAQAHEIGYIGQKAIHPRQLPVINDMFTPTAEEAEEAARFVDAFDAADRDSIVVDGVFLDTAIVEQYRTVLTRHEEVTA</sequence>
<evidence type="ECO:0000256" key="1">
    <source>
        <dbReference type="ARBA" id="ARBA00001946"/>
    </source>
</evidence>
<dbReference type="EMBL" id="CP001868">
    <property type="protein sequence ID" value="AFK19557.1"/>
    <property type="molecule type" value="Genomic_DNA"/>
</dbReference>
<dbReference type="Proteomes" id="UP000027075">
    <property type="component" value="Chromosome"/>
</dbReference>
<keyword evidence="10" id="KW-1185">Reference proteome</keyword>
<evidence type="ECO:0000256" key="2">
    <source>
        <dbReference type="ARBA" id="ARBA00022723"/>
    </source>
</evidence>
<protein>
    <submittedName>
        <fullName evidence="5">Citrate lyase beta chain</fullName>
        <ecNumber evidence="5">4.1.3.6</ecNumber>
    </submittedName>
    <submittedName>
        <fullName evidence="6">Citrate lyase subunit beta</fullName>
    </submittedName>
    <submittedName>
        <fullName evidence="8">CoA ester lyase</fullName>
    </submittedName>
</protein>
<evidence type="ECO:0000313" key="10">
    <source>
        <dbReference type="Proteomes" id="UP000011603"/>
    </source>
</evidence>
<dbReference type="Proteomes" id="UP000011603">
    <property type="component" value="Unassembled WGS sequence"/>
</dbReference>
<dbReference type="HOGENOM" id="CLU_044864_0_2_2"/>
<dbReference type="InterPro" id="IPR040442">
    <property type="entry name" value="Pyrv_kinase-like_dom_sf"/>
</dbReference>
<dbReference type="AlphaFoldDB" id="I3R5P7"/>
<dbReference type="EMBL" id="CP007551">
    <property type="protein sequence ID" value="AHZ22948.1"/>
    <property type="molecule type" value="Genomic_DNA"/>
</dbReference>
<dbReference type="EC" id="4.1.3.6" evidence="5"/>
<dbReference type="PATRIC" id="fig|523841.21.peg.2242"/>
<dbReference type="GO" id="GO:0000287">
    <property type="term" value="F:magnesium ion binding"/>
    <property type="evidence" value="ECO:0007669"/>
    <property type="project" value="TreeGrafter"/>
</dbReference>
<dbReference type="PANTHER" id="PTHR32308:SF0">
    <property type="entry name" value="HPCH_HPAI ALDOLASE_CITRATE LYASE DOMAIN-CONTAINING PROTEIN"/>
    <property type="match status" value="1"/>
</dbReference>
<evidence type="ECO:0000256" key="3">
    <source>
        <dbReference type="ARBA" id="ARBA00022842"/>
    </source>
</evidence>
<reference evidence="6 11" key="4">
    <citation type="submission" date="2014-04" db="EMBL/GenBank/DDBJ databases">
        <title>Transcriptional profiles of Haloferax mediterranei on the basis of nitrogen availability.</title>
        <authorList>
            <person name="Bautista V."/>
        </authorList>
    </citation>
    <scope>NUCLEOTIDE SEQUENCE [LARGE SCALE GENOMIC DNA]</scope>
    <source>
        <strain evidence="6">ATCC 33500</strain>
        <strain evidence="11">ATCC 33500 / DSM 1411 / JCM 8866 / NBRC 14739 / NCIMB 2177 / R-4</strain>
    </source>
</reference>
<dbReference type="KEGG" id="hme:HFX_1859"/>
<keyword evidence="2" id="KW-0479">Metal-binding</keyword>
<dbReference type="RefSeq" id="WP_004059181.1">
    <property type="nucleotide sequence ID" value="NC_017941.2"/>
</dbReference>
<dbReference type="OrthoDB" id="9170at2157"/>
<reference evidence="5" key="1">
    <citation type="journal article" date="2012" name="Appl. Environ. Microbiol.">
        <title>Identification of the haloarchaeal phasin (PhaP) that functions in polyhydroxyalkanoate accumulation and granule formation in Haloferax mediterranei.</title>
        <authorList>
            <person name="Cai S."/>
            <person name="Cai L."/>
            <person name="Liu H."/>
            <person name="Liu X."/>
            <person name="Han J."/>
            <person name="Zhou J."/>
            <person name="Xiang H."/>
        </authorList>
    </citation>
    <scope>NUCLEOTIDE SEQUENCE</scope>
    <source>
        <strain evidence="5">CGMCC 1.2087</strain>
    </source>
</reference>
<dbReference type="GO" id="GO:0016829">
    <property type="term" value="F:lyase activity"/>
    <property type="evidence" value="ECO:0007669"/>
    <property type="project" value="UniProtKB-KW"/>
</dbReference>
<organism evidence="5 9">
    <name type="scientific">Haloferax mediterranei (strain ATCC 33500 / DSM 1411 / JCM 8866 / NBRC 14739 / NCIMB 2177 / R-4)</name>
    <name type="common">Halobacterium mediterranei</name>
    <dbReference type="NCBI Taxonomy" id="523841"/>
    <lineage>
        <taxon>Archaea</taxon>
        <taxon>Methanobacteriati</taxon>
        <taxon>Methanobacteriota</taxon>
        <taxon>Stenosarchaea group</taxon>
        <taxon>Halobacteria</taxon>
        <taxon>Halobacteriales</taxon>
        <taxon>Haloferacaceae</taxon>
        <taxon>Haloferax</taxon>
    </lineage>
</organism>
<dbReference type="GeneID" id="40155231"/>